<gene>
    <name evidence="4" type="primary">aroF</name>
    <name evidence="4" type="ORF">COS11_02890</name>
</gene>
<dbReference type="Gene3D" id="3.20.20.70">
    <property type="entry name" value="Aldolase class I"/>
    <property type="match status" value="1"/>
</dbReference>
<proteinExistence type="predicted"/>
<dbReference type="NCBIfam" id="NF009239">
    <property type="entry name" value="PRK12595.1"/>
    <property type="match status" value="1"/>
</dbReference>
<keyword evidence="1" id="KW-0808">Transferase</keyword>
<dbReference type="AlphaFoldDB" id="A0A2M7E9D8"/>
<dbReference type="PANTHER" id="PTHR43018">
    <property type="entry name" value="PHOSPHO-2-DEHYDRO-3-DEOXYHEPTONATE ALDOLASE"/>
    <property type="match status" value="1"/>
</dbReference>
<organism evidence="4 5">
    <name type="scientific">bacterium (Candidatus Ratteibacteria) CG01_land_8_20_14_3_00_40_19</name>
    <dbReference type="NCBI Taxonomy" id="2014290"/>
    <lineage>
        <taxon>Bacteria</taxon>
        <taxon>Candidatus Ratteibacteria</taxon>
    </lineage>
</organism>
<evidence type="ECO:0000256" key="1">
    <source>
        <dbReference type="ARBA" id="ARBA00022679"/>
    </source>
</evidence>
<comment type="caution">
    <text evidence="4">The sequence shown here is derived from an EMBL/GenBank/DDBJ whole genome shotgun (WGS) entry which is preliminary data.</text>
</comment>
<dbReference type="GO" id="GO:0016832">
    <property type="term" value="F:aldehyde-lyase activity"/>
    <property type="evidence" value="ECO:0007669"/>
    <property type="project" value="InterPro"/>
</dbReference>
<dbReference type="EMBL" id="PETL01000142">
    <property type="protein sequence ID" value="PIV64305.1"/>
    <property type="molecule type" value="Genomic_DNA"/>
</dbReference>
<feature type="domain" description="DAHP synthase ferredoxin-like" evidence="3">
    <location>
        <begin position="1"/>
        <end position="67"/>
    </location>
</feature>
<reference evidence="5" key="1">
    <citation type="submission" date="2017-09" db="EMBL/GenBank/DDBJ databases">
        <title>Depth-based differentiation of microbial function through sediment-hosted aquifers and enrichment of novel symbionts in the deep terrestrial subsurface.</title>
        <authorList>
            <person name="Probst A.J."/>
            <person name="Ladd B."/>
            <person name="Jarett J.K."/>
            <person name="Geller-Mcgrath D.E."/>
            <person name="Sieber C.M.K."/>
            <person name="Emerson J.B."/>
            <person name="Anantharaman K."/>
            <person name="Thomas B.C."/>
            <person name="Malmstrom R."/>
            <person name="Stieglmeier M."/>
            <person name="Klingl A."/>
            <person name="Woyke T."/>
            <person name="Ryan C.M."/>
            <person name="Banfield J.F."/>
        </authorList>
    </citation>
    <scope>NUCLEOTIDE SEQUENCE [LARGE SCALE GENOMIC DNA]</scope>
</reference>
<dbReference type="PANTHER" id="PTHR43018:SF2">
    <property type="entry name" value="PHOSPHO-2-DEHYDRO-3-DEOXYHEPTONATE ALDOLASE"/>
    <property type="match status" value="1"/>
</dbReference>
<dbReference type="Pfam" id="PF00793">
    <property type="entry name" value="DAHP_synth_1"/>
    <property type="match status" value="1"/>
</dbReference>
<evidence type="ECO:0000313" key="5">
    <source>
        <dbReference type="Proteomes" id="UP000228886"/>
    </source>
</evidence>
<feature type="domain" description="DAHP synthetase I/KDSA" evidence="2">
    <location>
        <begin position="82"/>
        <end position="326"/>
    </location>
</feature>
<dbReference type="NCBIfam" id="NF006421">
    <property type="entry name" value="PRK08673.1"/>
    <property type="match status" value="1"/>
</dbReference>
<dbReference type="NCBIfam" id="TIGR01361">
    <property type="entry name" value="DAHP_synth_Bsub"/>
    <property type="match status" value="1"/>
</dbReference>
<sequence length="337" mass="37251">MILTLKKGTTQKGIEQICHKITKLGFSFHISKGKERTIIGVVGENAIAKREIFESFFVVDSITPISKPYKLVSREFKKENTVIKVKKVKIGGKKIVVIAGPCSIETEKRLLEIAGIVQKAGAVILRGGAFKPRTSPYSFQGLGEKGLEYLAKASRITGLPVVTEARDTSQLELISRYSDIIQIGARNMQNFDLLKEAGKIKKPILLKRGMSAKIEEFLMSAEYILSRGNNDVILCERGIRTFEDSTRFTLDLSSVPLIKRLSHLPIIVDPSHGTGRRELILPMSMAAIAAGADGLMIEVHSRPEEALSDGFQALRPADFQELMKEAKRVAGVFKRSI</sequence>
<dbReference type="Pfam" id="PF18152">
    <property type="entry name" value="DAHP_snth_FXD"/>
    <property type="match status" value="1"/>
</dbReference>
<dbReference type="GO" id="GO:0016740">
    <property type="term" value="F:transferase activity"/>
    <property type="evidence" value="ECO:0007669"/>
    <property type="project" value="UniProtKB-KW"/>
</dbReference>
<dbReference type="GO" id="GO:0009073">
    <property type="term" value="P:aromatic amino acid family biosynthetic process"/>
    <property type="evidence" value="ECO:0007669"/>
    <property type="project" value="InterPro"/>
</dbReference>
<evidence type="ECO:0000259" key="3">
    <source>
        <dbReference type="Pfam" id="PF18152"/>
    </source>
</evidence>
<dbReference type="Proteomes" id="UP000228886">
    <property type="component" value="Unassembled WGS sequence"/>
</dbReference>
<dbReference type="InterPro" id="IPR006268">
    <property type="entry name" value="DAHP_syn_2"/>
</dbReference>
<name>A0A2M7E9D8_9BACT</name>
<dbReference type="Gene3D" id="3.30.70.1140">
    <property type="entry name" value="Phospho-2-dehydro-3-deoxyheptonate aldolase, domain 1"/>
    <property type="match status" value="1"/>
</dbReference>
<evidence type="ECO:0000313" key="4">
    <source>
        <dbReference type="EMBL" id="PIV64305.1"/>
    </source>
</evidence>
<protein>
    <submittedName>
        <fullName evidence="4">3-deoxy-7-phosphoheptulonate synthase</fullName>
    </submittedName>
</protein>
<dbReference type="InterPro" id="IPR041071">
    <property type="entry name" value="DAHP_snth_FXD"/>
</dbReference>
<dbReference type="SUPFAM" id="SSF51569">
    <property type="entry name" value="Aldolase"/>
    <property type="match status" value="1"/>
</dbReference>
<dbReference type="InterPro" id="IPR006218">
    <property type="entry name" value="DAHP1/KDSA"/>
</dbReference>
<evidence type="ECO:0000259" key="2">
    <source>
        <dbReference type="Pfam" id="PF00793"/>
    </source>
</evidence>
<accession>A0A2M7E9D8</accession>
<dbReference type="InterPro" id="IPR013785">
    <property type="entry name" value="Aldolase_TIM"/>
</dbReference>
<dbReference type="InterPro" id="IPR052899">
    <property type="entry name" value="Class-I_DAHP_synthase"/>
</dbReference>